<evidence type="ECO:0000256" key="4">
    <source>
        <dbReference type="ARBA" id="ARBA00022989"/>
    </source>
</evidence>
<gene>
    <name evidence="8" type="ORF">BKA15_003647</name>
</gene>
<proteinExistence type="predicted"/>
<protein>
    <submittedName>
        <fullName evidence="8">MFS family permease</fullName>
    </submittedName>
</protein>
<comment type="caution">
    <text evidence="8">The sequence shown here is derived from an EMBL/GenBank/DDBJ whole genome shotgun (WGS) entry which is preliminary data.</text>
</comment>
<feature type="transmembrane region" description="Helical" evidence="6">
    <location>
        <begin position="152"/>
        <end position="170"/>
    </location>
</feature>
<dbReference type="PROSITE" id="PS50850">
    <property type="entry name" value="MFS"/>
    <property type="match status" value="1"/>
</dbReference>
<feature type="transmembrane region" description="Helical" evidence="6">
    <location>
        <begin position="20"/>
        <end position="43"/>
    </location>
</feature>
<feature type="transmembrane region" description="Helical" evidence="6">
    <location>
        <begin position="230"/>
        <end position="254"/>
    </location>
</feature>
<dbReference type="PANTHER" id="PTHR23513">
    <property type="entry name" value="INTEGRAL MEMBRANE EFFLUX PROTEIN-RELATED"/>
    <property type="match status" value="1"/>
</dbReference>
<name>A0A7Y9I8L3_9ACTN</name>
<dbReference type="InterPro" id="IPR020846">
    <property type="entry name" value="MFS_dom"/>
</dbReference>
<feature type="transmembrane region" description="Helical" evidence="6">
    <location>
        <begin position="107"/>
        <end position="131"/>
    </location>
</feature>
<keyword evidence="2" id="KW-1003">Cell membrane</keyword>
<dbReference type="Gene3D" id="1.20.1250.20">
    <property type="entry name" value="MFS general substrate transporter like domains"/>
    <property type="match status" value="1"/>
</dbReference>
<feature type="domain" description="Major facilitator superfamily (MFS) profile" evidence="7">
    <location>
        <begin position="11"/>
        <end position="407"/>
    </location>
</feature>
<evidence type="ECO:0000313" key="8">
    <source>
        <dbReference type="EMBL" id="NYE72318.1"/>
    </source>
</evidence>
<keyword evidence="9" id="KW-1185">Reference proteome</keyword>
<dbReference type="Proteomes" id="UP000569914">
    <property type="component" value="Unassembled WGS sequence"/>
</dbReference>
<feature type="transmembrane region" description="Helical" evidence="6">
    <location>
        <begin position="320"/>
        <end position="342"/>
    </location>
</feature>
<keyword evidence="5 6" id="KW-0472">Membrane</keyword>
<feature type="transmembrane region" description="Helical" evidence="6">
    <location>
        <begin position="266"/>
        <end position="287"/>
    </location>
</feature>
<dbReference type="InterPro" id="IPR011701">
    <property type="entry name" value="MFS"/>
</dbReference>
<dbReference type="SUPFAM" id="SSF103473">
    <property type="entry name" value="MFS general substrate transporter"/>
    <property type="match status" value="1"/>
</dbReference>
<dbReference type="CDD" id="cd06173">
    <property type="entry name" value="MFS_MefA_like"/>
    <property type="match status" value="1"/>
</dbReference>
<dbReference type="Pfam" id="PF07690">
    <property type="entry name" value="MFS_1"/>
    <property type="match status" value="1"/>
</dbReference>
<evidence type="ECO:0000313" key="9">
    <source>
        <dbReference type="Proteomes" id="UP000569914"/>
    </source>
</evidence>
<dbReference type="GO" id="GO:0022857">
    <property type="term" value="F:transmembrane transporter activity"/>
    <property type="evidence" value="ECO:0007669"/>
    <property type="project" value="InterPro"/>
</dbReference>
<evidence type="ECO:0000256" key="1">
    <source>
        <dbReference type="ARBA" id="ARBA00004651"/>
    </source>
</evidence>
<feature type="transmembrane region" description="Helical" evidence="6">
    <location>
        <begin position="49"/>
        <end position="69"/>
    </location>
</feature>
<evidence type="ECO:0000256" key="6">
    <source>
        <dbReference type="SAM" id="Phobius"/>
    </source>
</evidence>
<evidence type="ECO:0000256" key="3">
    <source>
        <dbReference type="ARBA" id="ARBA00022692"/>
    </source>
</evidence>
<accession>A0A7Y9I8L3</accession>
<dbReference type="InterPro" id="IPR036259">
    <property type="entry name" value="MFS_trans_sf"/>
</dbReference>
<feature type="transmembrane region" description="Helical" evidence="6">
    <location>
        <begin position="81"/>
        <end position="101"/>
    </location>
</feature>
<dbReference type="EMBL" id="JACCBU010000001">
    <property type="protein sequence ID" value="NYE72318.1"/>
    <property type="molecule type" value="Genomic_DNA"/>
</dbReference>
<sequence>MIAPRRAVFPMNAPRNVVGWIFGFVSSLLADNIYFIALSVVAIQITDPAMAGVIVAASAVPRLLILLVGGTIADRVSAKRIILITDTARALILIGMAVVLFTQADSIGAFGLLVIALVFGALDGLFAPAMGAVPARIASDDQLSRMAAVRTVGQRLVLLAAGPLTGWLLVLFGPPAAFAAAAILFVASVSSLVLLQVPRPLPYELREMAERSILSDTVAGLRSTWANRPVFWLLVVIAAVNFGFAGPVTLGYPLLATESSWGPVGVGYLFGGLGLGAAVTATVLLIIKRPPRAGLFAFASLAVMGITLILHAVALSLEAAVVTAVLLGFGTGAYGTLLLGHLMAITPKAEIGRVMGLLSLALEGVVPISNWLTGVLTGPFGAKLPFICGGVIVLASTLLALSQPRLRRFELTSQQR</sequence>
<dbReference type="AlphaFoldDB" id="A0A7Y9I8L3"/>
<reference evidence="8 9" key="1">
    <citation type="submission" date="2020-07" db="EMBL/GenBank/DDBJ databases">
        <title>Sequencing the genomes of 1000 actinobacteria strains.</title>
        <authorList>
            <person name="Klenk H.-P."/>
        </authorList>
    </citation>
    <scope>NUCLEOTIDE SEQUENCE [LARGE SCALE GENOMIC DNA]</scope>
    <source>
        <strain evidence="8 9">DSM 22083</strain>
    </source>
</reference>
<feature type="transmembrane region" description="Helical" evidence="6">
    <location>
        <begin position="294"/>
        <end position="314"/>
    </location>
</feature>
<evidence type="ECO:0000259" key="7">
    <source>
        <dbReference type="PROSITE" id="PS50850"/>
    </source>
</evidence>
<feature type="transmembrane region" description="Helical" evidence="6">
    <location>
        <begin position="176"/>
        <end position="197"/>
    </location>
</feature>
<feature type="transmembrane region" description="Helical" evidence="6">
    <location>
        <begin position="354"/>
        <end position="372"/>
    </location>
</feature>
<dbReference type="RefSeq" id="WP_179753041.1">
    <property type="nucleotide sequence ID" value="NZ_JACCBU010000001.1"/>
</dbReference>
<keyword evidence="4 6" id="KW-1133">Transmembrane helix</keyword>
<feature type="transmembrane region" description="Helical" evidence="6">
    <location>
        <begin position="384"/>
        <end position="401"/>
    </location>
</feature>
<organism evidence="8 9">
    <name type="scientific">Microlunatus parietis</name>
    <dbReference type="NCBI Taxonomy" id="682979"/>
    <lineage>
        <taxon>Bacteria</taxon>
        <taxon>Bacillati</taxon>
        <taxon>Actinomycetota</taxon>
        <taxon>Actinomycetes</taxon>
        <taxon>Propionibacteriales</taxon>
        <taxon>Propionibacteriaceae</taxon>
        <taxon>Microlunatus</taxon>
    </lineage>
</organism>
<evidence type="ECO:0000256" key="5">
    <source>
        <dbReference type="ARBA" id="ARBA00023136"/>
    </source>
</evidence>
<dbReference type="PANTHER" id="PTHR23513:SF17">
    <property type="entry name" value="MEMBRANE PROTEIN"/>
    <property type="match status" value="1"/>
</dbReference>
<comment type="subcellular location">
    <subcellularLocation>
        <location evidence="1">Cell membrane</location>
        <topology evidence="1">Multi-pass membrane protein</topology>
    </subcellularLocation>
</comment>
<evidence type="ECO:0000256" key="2">
    <source>
        <dbReference type="ARBA" id="ARBA00022475"/>
    </source>
</evidence>
<dbReference type="GO" id="GO:0005886">
    <property type="term" value="C:plasma membrane"/>
    <property type="evidence" value="ECO:0007669"/>
    <property type="project" value="UniProtKB-SubCell"/>
</dbReference>
<keyword evidence="3 6" id="KW-0812">Transmembrane</keyword>